<proteinExistence type="predicted"/>
<evidence type="ECO:0000313" key="3">
    <source>
        <dbReference type="EMBL" id="KJR84049.1"/>
    </source>
</evidence>
<feature type="region of interest" description="Disordered" evidence="1">
    <location>
        <begin position="1"/>
        <end position="32"/>
    </location>
</feature>
<gene>
    <name evidence="3" type="ORF">SPSK_00243</name>
</gene>
<reference evidence="3 4" key="2">
    <citation type="journal article" date="2015" name="Eukaryot. Cell">
        <title>Asexual propagation of a virulent clone complex in a human and feline outbreak of sporotrichosis.</title>
        <authorList>
            <person name="Teixeira Mde M."/>
            <person name="Rodrigues A.M."/>
            <person name="Tsui C.K."/>
            <person name="de Almeida L.G."/>
            <person name="Van Diepeningen A.D."/>
            <person name="van den Ende B.G."/>
            <person name="Fernandes G.F."/>
            <person name="Kano R."/>
            <person name="Hamelin R.C."/>
            <person name="Lopes-Bezerra L.M."/>
            <person name="Vasconcelos A.T."/>
            <person name="de Hoog S."/>
            <person name="de Camargo Z.P."/>
            <person name="Felipe M.S."/>
        </authorList>
    </citation>
    <scope>NUCLEOTIDE SEQUENCE [LARGE SCALE GENOMIC DNA]</scope>
    <source>
        <strain evidence="3 4">1099-18</strain>
    </source>
</reference>
<feature type="compositionally biased region" description="Basic and acidic residues" evidence="1">
    <location>
        <begin position="318"/>
        <end position="335"/>
    </location>
</feature>
<evidence type="ECO:0000259" key="2">
    <source>
        <dbReference type="PROSITE" id="PS50217"/>
    </source>
</evidence>
<dbReference type="GeneID" id="27662497"/>
<dbReference type="SMART" id="SM00338">
    <property type="entry name" value="BRLZ"/>
    <property type="match status" value="1"/>
</dbReference>
<feature type="compositionally biased region" description="Low complexity" evidence="1">
    <location>
        <begin position="219"/>
        <end position="263"/>
    </location>
</feature>
<dbReference type="GO" id="GO:0003700">
    <property type="term" value="F:DNA-binding transcription factor activity"/>
    <property type="evidence" value="ECO:0007669"/>
    <property type="project" value="InterPro"/>
</dbReference>
<dbReference type="InterPro" id="IPR004827">
    <property type="entry name" value="bZIP"/>
</dbReference>
<dbReference type="VEuPathDB" id="FungiDB:SPSK_00243"/>
<dbReference type="OrthoDB" id="5571888at2759"/>
<evidence type="ECO:0000313" key="4">
    <source>
        <dbReference type="Proteomes" id="UP000033710"/>
    </source>
</evidence>
<dbReference type="RefSeq" id="XP_016586725.1">
    <property type="nucleotide sequence ID" value="XM_016727220.1"/>
</dbReference>
<feature type="region of interest" description="Disordered" evidence="1">
    <location>
        <begin position="219"/>
        <end position="335"/>
    </location>
</feature>
<name>A0A0F2M4N8_SPOSC</name>
<reference evidence="3 4" key="1">
    <citation type="journal article" date="2014" name="BMC Genomics">
        <title>Comparative genomics of the major fungal agents of human and animal Sporotrichosis: Sporothrix schenckii and Sporothrix brasiliensis.</title>
        <authorList>
            <person name="Teixeira M.M."/>
            <person name="de Almeida L.G."/>
            <person name="Kubitschek-Barreira P."/>
            <person name="Alves F.L."/>
            <person name="Kioshima E.S."/>
            <person name="Abadio A.K."/>
            <person name="Fernandes L."/>
            <person name="Derengowski L.S."/>
            <person name="Ferreira K.S."/>
            <person name="Souza R.C."/>
            <person name="Ruiz J.C."/>
            <person name="de Andrade N.C."/>
            <person name="Paes H.C."/>
            <person name="Nicola A.M."/>
            <person name="Albuquerque P."/>
            <person name="Gerber A.L."/>
            <person name="Martins V.P."/>
            <person name="Peconick L.D."/>
            <person name="Neto A.V."/>
            <person name="Chaucanez C.B."/>
            <person name="Silva P.A."/>
            <person name="Cunha O.L."/>
            <person name="de Oliveira F.F."/>
            <person name="dos Santos T.C."/>
            <person name="Barros A.L."/>
            <person name="Soares M.A."/>
            <person name="de Oliveira L.M."/>
            <person name="Marini M.M."/>
            <person name="Villalobos-Duno H."/>
            <person name="Cunha M.M."/>
            <person name="de Hoog S."/>
            <person name="da Silveira J.F."/>
            <person name="Henrissat B."/>
            <person name="Nino-Vega G.A."/>
            <person name="Cisalpino P.S."/>
            <person name="Mora-Montes H.M."/>
            <person name="Almeida S.R."/>
            <person name="Stajich J.E."/>
            <person name="Lopes-Bezerra L.M."/>
            <person name="Vasconcelos A.T."/>
            <person name="Felipe M.S."/>
        </authorList>
    </citation>
    <scope>NUCLEOTIDE SEQUENCE [LARGE SCALE GENOMIC DNA]</scope>
    <source>
        <strain evidence="3 4">1099-18</strain>
    </source>
</reference>
<sequence>MSIKQEADAHSNSMADNMSSAASASGQQGMMDPIDSLLDLSEYDNANQFNSPALSTATSKNSFVRTTAASTPSSMLSTSQQMTGPSHQYDQYKQQTGFVPGALANTFAVTQNNNPQMVGYNNGFDMNFINMNSADDMFDFNTAPNGASVSPSDIDLEFESPTADPSFFFAEQQIPSAPASVIVQTQEMQSPPVVAANGGGSQAGSVGRLWPGMHQQAAMAKAQAQQRQQQQVIQQQQQRQRQSVSSQGQMKPEQQPMPQPQSQRAKAGQPSDPIVEQKITQLLSSMRAKPSSPNSSMGGMGNISRLKKDEEDMDEDERLLASEEGKKLSSKERRQLRNKVSARAFRSRRKEYISQLEAEIAGKVTENGDLRAQNRLLAEENKRLSDLTRMLLGSPSFSDFLDRLSANPALVPQNQAQAQSQAVQAQVSSQVSSQVSTQVASQGQERQPPKDANPYAAQQQIGMAMIPEQNIDFSMLHMEAEPAFAFQPQVYAVLETPDVTIPSIDTSVLTGKLSNFVGCQDEEEKVEMPIIAHPVTDKVAEPVPAVAPAAADAAFDNDPAFALYHDAAVSTASTASGPADAPAAASKPLSLNTEVMSDVDSIFGGVETEKALSRYELVGAASEEEEEIMTEAEESLALARIARIARSIQTTASRLDMLNAE</sequence>
<dbReference type="PROSITE" id="PS50217">
    <property type="entry name" value="BZIP"/>
    <property type="match status" value="1"/>
</dbReference>
<dbReference type="CDD" id="cd14810">
    <property type="entry name" value="bZIP_u1"/>
    <property type="match status" value="1"/>
</dbReference>
<accession>A0A0F2M4N8</accession>
<feature type="compositionally biased region" description="Low complexity" evidence="1">
    <location>
        <begin position="11"/>
        <end position="31"/>
    </location>
</feature>
<dbReference type="FunFam" id="1.20.5.170:FF:000031">
    <property type="entry name" value="BZIP transcription factor (MeaB)"/>
    <property type="match status" value="1"/>
</dbReference>
<feature type="region of interest" description="Disordered" evidence="1">
    <location>
        <begin position="436"/>
        <end position="455"/>
    </location>
</feature>
<dbReference type="EMBL" id="AXCR01000008">
    <property type="protein sequence ID" value="KJR84049.1"/>
    <property type="molecule type" value="Genomic_DNA"/>
</dbReference>
<dbReference type="PANTHER" id="PTHR37616:SF2">
    <property type="entry name" value="BZIP DOMAIN-CONTAINING PROTEIN"/>
    <property type="match status" value="1"/>
</dbReference>
<dbReference type="SUPFAM" id="SSF57959">
    <property type="entry name" value="Leucine zipper domain"/>
    <property type="match status" value="1"/>
</dbReference>
<dbReference type="KEGG" id="ssck:SPSK_00243"/>
<organism evidence="3 4">
    <name type="scientific">Sporothrix schenckii 1099-18</name>
    <dbReference type="NCBI Taxonomy" id="1397361"/>
    <lineage>
        <taxon>Eukaryota</taxon>
        <taxon>Fungi</taxon>
        <taxon>Dikarya</taxon>
        <taxon>Ascomycota</taxon>
        <taxon>Pezizomycotina</taxon>
        <taxon>Sordariomycetes</taxon>
        <taxon>Sordariomycetidae</taxon>
        <taxon>Ophiostomatales</taxon>
        <taxon>Ophiostomataceae</taxon>
        <taxon>Sporothrix</taxon>
    </lineage>
</organism>
<dbReference type="AlphaFoldDB" id="A0A0F2M4N8"/>
<feature type="domain" description="BZIP" evidence="2">
    <location>
        <begin position="328"/>
        <end position="391"/>
    </location>
</feature>
<dbReference type="PANTHER" id="PTHR37616">
    <property type="entry name" value="BZIP TRANSCRIPTION FACTOR 60-LIKE"/>
    <property type="match status" value="1"/>
</dbReference>
<evidence type="ECO:0000256" key="1">
    <source>
        <dbReference type="SAM" id="MobiDB-lite"/>
    </source>
</evidence>
<dbReference type="InterPro" id="IPR046347">
    <property type="entry name" value="bZIP_sf"/>
</dbReference>
<dbReference type="Proteomes" id="UP000033710">
    <property type="component" value="Unassembled WGS sequence"/>
</dbReference>
<comment type="caution">
    <text evidence="3">The sequence shown here is derived from an EMBL/GenBank/DDBJ whole genome shotgun (WGS) entry which is preliminary data.</text>
</comment>
<protein>
    <submittedName>
        <fullName evidence="3">BZIP transcription factor</fullName>
    </submittedName>
</protein>
<dbReference type="Gene3D" id="1.20.5.170">
    <property type="match status" value="1"/>
</dbReference>
<dbReference type="Pfam" id="PF00170">
    <property type="entry name" value="bZIP_1"/>
    <property type="match status" value="1"/>
</dbReference>